<name>A0AAU8JXE9_9ACTN</name>
<dbReference type="KEGG" id="kcm:ABWK59_16735"/>
<dbReference type="AlphaFoldDB" id="A0AAU8JXE9"/>
<dbReference type="InterPro" id="IPR001466">
    <property type="entry name" value="Beta-lactam-related"/>
</dbReference>
<dbReference type="PANTHER" id="PTHR46825">
    <property type="entry name" value="D-ALANYL-D-ALANINE-CARBOXYPEPTIDASE/ENDOPEPTIDASE AMPH"/>
    <property type="match status" value="1"/>
</dbReference>
<proteinExistence type="predicted"/>
<sequence length="400" mass="42577">MRAQIRQGLRSSTRQQGGRRRRAVSAAAAVAIGVMTLGALAPPAASASDSAAASAAAAARPDAVQQALNTLVRDDGMPAALASVQDRNGRTRTYTAGVGDLTTGSMVPRDGQVRIGSNTKAFTAVVILQLVGEGKIGLDATVDTYLPGLVRGEGIDGRRITVRQLLQHTSGLPEYGIHVDDDEIRNRYFEPRELLDIALRYKADAAPGTTWGYSNTNYVLAGLIVQKVTGRPLAEEMDRRIIKRIGLRHTYFPAPGEMTIREPHPQGYHRNPADGPLRDFTEMDPSAGWAAGQLISTNSDLNRFFTALLAGHLLPADQLAEMRTTVPAGTSGLRYGLGLTSRPLSCGGVYWGHGGDIAGYETRGGVTDDGRAANVVVTTIPTDEAATQHVKDAVDRALCD</sequence>
<evidence type="ECO:0000313" key="3">
    <source>
        <dbReference type="EMBL" id="XCM80449.1"/>
    </source>
</evidence>
<dbReference type="PROSITE" id="PS51318">
    <property type="entry name" value="TAT"/>
    <property type="match status" value="1"/>
</dbReference>
<dbReference type="RefSeq" id="WP_354641387.1">
    <property type="nucleotide sequence ID" value="NZ_CP159872.1"/>
</dbReference>
<feature type="compositionally biased region" description="Low complexity" evidence="1">
    <location>
        <begin position="1"/>
        <end position="16"/>
    </location>
</feature>
<dbReference type="Pfam" id="PF00144">
    <property type="entry name" value="Beta-lactamase"/>
    <property type="match status" value="1"/>
</dbReference>
<gene>
    <name evidence="3" type="ORF">ABWK59_16735</name>
</gene>
<feature type="region of interest" description="Disordered" evidence="1">
    <location>
        <begin position="1"/>
        <end position="22"/>
    </location>
</feature>
<dbReference type="InterPro" id="IPR050491">
    <property type="entry name" value="AmpC-like"/>
</dbReference>
<dbReference type="InterPro" id="IPR012338">
    <property type="entry name" value="Beta-lactam/transpept-like"/>
</dbReference>
<protein>
    <submittedName>
        <fullName evidence="3">Serine hydrolase domain-containing protein</fullName>
        <ecNumber evidence="3">3.1.1.103</ecNumber>
    </submittedName>
</protein>
<evidence type="ECO:0000256" key="1">
    <source>
        <dbReference type="SAM" id="MobiDB-lite"/>
    </source>
</evidence>
<dbReference type="PANTHER" id="PTHR46825:SF7">
    <property type="entry name" value="D-ALANYL-D-ALANINE CARBOXYPEPTIDASE"/>
    <property type="match status" value="1"/>
</dbReference>
<organism evidence="3">
    <name type="scientific">Kitasatospora camelliae</name>
    <dbReference type="NCBI Taxonomy" id="3156397"/>
    <lineage>
        <taxon>Bacteria</taxon>
        <taxon>Bacillati</taxon>
        <taxon>Actinomycetota</taxon>
        <taxon>Actinomycetes</taxon>
        <taxon>Kitasatosporales</taxon>
        <taxon>Streptomycetaceae</taxon>
        <taxon>Kitasatospora</taxon>
    </lineage>
</organism>
<dbReference type="EC" id="3.1.1.103" evidence="3"/>
<dbReference type="Gene3D" id="3.40.710.10">
    <property type="entry name" value="DD-peptidase/beta-lactamase superfamily"/>
    <property type="match status" value="1"/>
</dbReference>
<dbReference type="SUPFAM" id="SSF56601">
    <property type="entry name" value="beta-lactamase/transpeptidase-like"/>
    <property type="match status" value="1"/>
</dbReference>
<accession>A0AAU8JXE9</accession>
<reference evidence="3" key="1">
    <citation type="submission" date="2024-06" db="EMBL/GenBank/DDBJ databases">
        <title>The genome sequences of Kitasatospora sp. strain HUAS MG31.</title>
        <authorList>
            <person name="Mo P."/>
        </authorList>
    </citation>
    <scope>NUCLEOTIDE SEQUENCE</scope>
    <source>
        <strain evidence="3">HUAS MG31</strain>
    </source>
</reference>
<evidence type="ECO:0000259" key="2">
    <source>
        <dbReference type="Pfam" id="PF00144"/>
    </source>
</evidence>
<dbReference type="GO" id="GO:0016787">
    <property type="term" value="F:hydrolase activity"/>
    <property type="evidence" value="ECO:0007669"/>
    <property type="project" value="UniProtKB-KW"/>
</dbReference>
<feature type="domain" description="Beta-lactamase-related" evidence="2">
    <location>
        <begin position="65"/>
        <end position="386"/>
    </location>
</feature>
<dbReference type="InterPro" id="IPR006311">
    <property type="entry name" value="TAT_signal"/>
</dbReference>
<keyword evidence="3" id="KW-0378">Hydrolase</keyword>
<dbReference type="EMBL" id="CP159872">
    <property type="protein sequence ID" value="XCM80449.1"/>
    <property type="molecule type" value="Genomic_DNA"/>
</dbReference>